<dbReference type="Gene3D" id="3.40.1730.10">
    <property type="entry name" value="pa0076 domain"/>
    <property type="match status" value="1"/>
</dbReference>
<sequence>MTGHIFPHLGWFGKHPAFGDFVSHGMSGVMQSAFESWLVPSLSHIRQYVGDDWQPVYDAMQPIRFWIGPSVLDTPWPVRGVICPSRDKVGRRFPLTLVDQGGASQSPPVLDHDQTFYAAAEQMAGAALGIVPDSLGALIPAAGGHPAAAQDPEPAFYWAVNPEPDPTALLKAAGPVDHVRAVSHRSYWWSAGVPGVRATAFMGAAGMPGPDALAWMITGVGAPEPQPGHVADPVAESAIQDTEQQETDLVTGDEDT</sequence>
<keyword evidence="3" id="KW-1185">Reference proteome</keyword>
<protein>
    <recommendedName>
        <fullName evidence="4">Type VI secretion system-associated protein TagF</fullName>
    </recommendedName>
</protein>
<organism evidence="2 3">
    <name type="scientific">Ascidiaceihabitans donghaensis</name>
    <dbReference type="NCBI Taxonomy" id="1510460"/>
    <lineage>
        <taxon>Bacteria</taxon>
        <taxon>Pseudomonadati</taxon>
        <taxon>Pseudomonadota</taxon>
        <taxon>Alphaproteobacteria</taxon>
        <taxon>Rhodobacterales</taxon>
        <taxon>Paracoccaceae</taxon>
        <taxon>Ascidiaceihabitans</taxon>
    </lineage>
</organism>
<reference evidence="2 3" key="1">
    <citation type="submission" date="2018-03" db="EMBL/GenBank/DDBJ databases">
        <authorList>
            <person name="Keele B.F."/>
        </authorList>
    </citation>
    <scope>NUCLEOTIDE SEQUENCE [LARGE SCALE GENOMIC DNA]</scope>
    <source>
        <strain evidence="2 3">CECT 8599</strain>
    </source>
</reference>
<feature type="region of interest" description="Disordered" evidence="1">
    <location>
        <begin position="224"/>
        <end position="256"/>
    </location>
</feature>
<proteinExistence type="predicted"/>
<dbReference type="Pfam" id="PF09867">
    <property type="entry name" value="TagF_N"/>
    <property type="match status" value="1"/>
</dbReference>
<dbReference type="NCBIfam" id="TIGR03373">
    <property type="entry name" value="VI_minor_4"/>
    <property type="match status" value="1"/>
</dbReference>
<dbReference type="RefSeq" id="WP_181364571.1">
    <property type="nucleotide sequence ID" value="NZ_OMOR01000003.1"/>
</dbReference>
<dbReference type="InterPro" id="IPR017748">
    <property type="entry name" value="TagF"/>
</dbReference>
<gene>
    <name evidence="2" type="ORF">ASD8599_03982</name>
</gene>
<feature type="compositionally biased region" description="Acidic residues" evidence="1">
    <location>
        <begin position="243"/>
        <end position="256"/>
    </location>
</feature>
<name>A0A2R8BPL1_9RHOB</name>
<dbReference type="EMBL" id="OMOR01000003">
    <property type="protein sequence ID" value="SPH27516.1"/>
    <property type="molecule type" value="Genomic_DNA"/>
</dbReference>
<dbReference type="AlphaFoldDB" id="A0A2R8BPL1"/>
<evidence type="ECO:0000256" key="1">
    <source>
        <dbReference type="SAM" id="MobiDB-lite"/>
    </source>
</evidence>
<evidence type="ECO:0000313" key="3">
    <source>
        <dbReference type="Proteomes" id="UP000244880"/>
    </source>
</evidence>
<evidence type="ECO:0008006" key="4">
    <source>
        <dbReference type="Google" id="ProtNLM"/>
    </source>
</evidence>
<dbReference type="InterPro" id="IPR038225">
    <property type="entry name" value="TagF_sf"/>
</dbReference>
<accession>A0A2R8BPL1</accession>
<evidence type="ECO:0000313" key="2">
    <source>
        <dbReference type="EMBL" id="SPH27516.1"/>
    </source>
</evidence>
<dbReference type="Proteomes" id="UP000244880">
    <property type="component" value="Unassembled WGS sequence"/>
</dbReference>